<keyword evidence="1" id="KW-0472">Membrane</keyword>
<dbReference type="Proteomes" id="UP000294901">
    <property type="component" value="Unassembled WGS sequence"/>
</dbReference>
<accession>A0A4R6K174</accession>
<sequence length="128" mass="13051">MPAAAQDADRAAGTGACATSGCSGGSLAGAATPAVVTAPAVIRRLRLPRLARQTWQLGRRIGLYFLAYSAVGYLLIEALPTRGLIDLLGGNPLWGVPLAALLGVPVYLIALLVSGAVMLGWTATLTLP</sequence>
<evidence type="ECO:0000313" key="3">
    <source>
        <dbReference type="Proteomes" id="UP000294901"/>
    </source>
</evidence>
<keyword evidence="1" id="KW-1133">Transmembrane helix</keyword>
<evidence type="ECO:0000256" key="1">
    <source>
        <dbReference type="SAM" id="Phobius"/>
    </source>
</evidence>
<keyword evidence="1" id="KW-0812">Transmembrane</keyword>
<proteinExistence type="predicted"/>
<comment type="caution">
    <text evidence="2">The sequence shown here is derived from an EMBL/GenBank/DDBJ whole genome shotgun (WGS) entry which is preliminary data.</text>
</comment>
<gene>
    <name evidence="2" type="ORF">C8E87_5593</name>
</gene>
<feature type="transmembrane region" description="Helical" evidence="1">
    <location>
        <begin position="99"/>
        <end position="121"/>
    </location>
</feature>
<organism evidence="2 3">
    <name type="scientific">Paractinoplanes brasiliensis</name>
    <dbReference type="NCBI Taxonomy" id="52695"/>
    <lineage>
        <taxon>Bacteria</taxon>
        <taxon>Bacillati</taxon>
        <taxon>Actinomycetota</taxon>
        <taxon>Actinomycetes</taxon>
        <taxon>Micromonosporales</taxon>
        <taxon>Micromonosporaceae</taxon>
        <taxon>Paractinoplanes</taxon>
    </lineage>
</organism>
<dbReference type="EMBL" id="SNWR01000001">
    <property type="protein sequence ID" value="TDO41841.1"/>
    <property type="molecule type" value="Genomic_DNA"/>
</dbReference>
<feature type="transmembrane region" description="Helical" evidence="1">
    <location>
        <begin position="61"/>
        <end position="79"/>
    </location>
</feature>
<name>A0A4R6K174_9ACTN</name>
<dbReference type="OrthoDB" id="9810876at2"/>
<dbReference type="RefSeq" id="WP_133875817.1">
    <property type="nucleotide sequence ID" value="NZ_BOMD01000064.1"/>
</dbReference>
<reference evidence="2 3" key="1">
    <citation type="submission" date="2019-03" db="EMBL/GenBank/DDBJ databases">
        <title>Sequencing the genomes of 1000 actinobacteria strains.</title>
        <authorList>
            <person name="Klenk H.-P."/>
        </authorList>
    </citation>
    <scope>NUCLEOTIDE SEQUENCE [LARGE SCALE GENOMIC DNA]</scope>
    <source>
        <strain evidence="2 3">DSM 43805</strain>
    </source>
</reference>
<keyword evidence="3" id="KW-1185">Reference proteome</keyword>
<evidence type="ECO:0000313" key="2">
    <source>
        <dbReference type="EMBL" id="TDO41841.1"/>
    </source>
</evidence>
<dbReference type="AlphaFoldDB" id="A0A4R6K174"/>
<protein>
    <submittedName>
        <fullName evidence="2">Uncharacterized protein</fullName>
    </submittedName>
</protein>